<keyword evidence="6" id="KW-1185">Reference proteome</keyword>
<dbReference type="PANTHER" id="PTHR48090:SF7">
    <property type="entry name" value="RFBJ PROTEIN"/>
    <property type="match status" value="1"/>
</dbReference>
<reference evidence="4 6" key="1">
    <citation type="submission" date="2018-07" db="EMBL/GenBank/DDBJ databases">
        <title>Brachybacterium saurashtrense DSM 23186 genome sequence.</title>
        <authorList>
            <person name="Guo L."/>
        </authorList>
    </citation>
    <scope>NUCLEOTIDE SEQUENCE [LARGE SCALE GENOMIC DNA]</scope>
    <source>
        <strain evidence="4 6">DSM 23186</strain>
    </source>
</reference>
<dbReference type="InterPro" id="IPR001173">
    <property type="entry name" value="Glyco_trans_2-like"/>
</dbReference>
<evidence type="ECO:0000313" key="4">
    <source>
        <dbReference type="EMBL" id="AXK45538.1"/>
    </source>
</evidence>
<evidence type="ECO:0000313" key="7">
    <source>
        <dbReference type="Proteomes" id="UP000282185"/>
    </source>
</evidence>
<evidence type="ECO:0000259" key="3">
    <source>
        <dbReference type="Pfam" id="PF00535"/>
    </source>
</evidence>
<evidence type="ECO:0000313" key="5">
    <source>
        <dbReference type="EMBL" id="RRR21091.1"/>
    </source>
</evidence>
<evidence type="ECO:0000256" key="1">
    <source>
        <dbReference type="ARBA" id="ARBA00006739"/>
    </source>
</evidence>
<dbReference type="EMBL" id="CP031356">
    <property type="protein sequence ID" value="AXK45538.1"/>
    <property type="molecule type" value="Genomic_DNA"/>
</dbReference>
<dbReference type="AlphaFoldDB" id="A0A345YNN6"/>
<proteinExistence type="inferred from homology"/>
<evidence type="ECO:0000256" key="2">
    <source>
        <dbReference type="SAM" id="MobiDB-lite"/>
    </source>
</evidence>
<dbReference type="PANTHER" id="PTHR48090">
    <property type="entry name" value="UNDECAPRENYL-PHOSPHATE 4-DEOXY-4-FORMAMIDO-L-ARABINOSE TRANSFERASE-RELATED"/>
    <property type="match status" value="1"/>
</dbReference>
<dbReference type="OrthoDB" id="9810303at2"/>
<dbReference type="KEGG" id="bsau:DWV08_07890"/>
<name>A0A345YNN6_9MICO</name>
<comment type="similarity">
    <text evidence="1">Belongs to the glycosyltransferase 2 family.</text>
</comment>
<sequence>MNPTDPASPASPTPADPASPGADATWFVVPLFNEGAVVGDVIRALRTRYPLVVCVDDGSQDDSARIAEEAGAVVVRHPFNMGQGAALKTGIDYALRDPQMRQVVTFDSDGQHQVDDAAAMIALREEKGVDLVLGSRFLDARTRPGLLKRMVLRGAVWYTNLTTGLKLTDAHNGLRVLGREACEKIAIEQNRMAHASEIVEEIGRHRLTIAEHPVHILYTDYSRSKGQSVLNSVNIVIDMLFR</sequence>
<dbReference type="Gene3D" id="3.90.550.10">
    <property type="entry name" value="Spore Coat Polysaccharide Biosynthesis Protein SpsA, Chain A"/>
    <property type="match status" value="1"/>
</dbReference>
<dbReference type="InterPro" id="IPR029044">
    <property type="entry name" value="Nucleotide-diphossugar_trans"/>
</dbReference>
<organism evidence="5 7">
    <name type="scientific">Brachybacterium saurashtrense</name>
    <dbReference type="NCBI Taxonomy" id="556288"/>
    <lineage>
        <taxon>Bacteria</taxon>
        <taxon>Bacillati</taxon>
        <taxon>Actinomycetota</taxon>
        <taxon>Actinomycetes</taxon>
        <taxon>Micrococcales</taxon>
        <taxon>Dermabacteraceae</taxon>
        <taxon>Brachybacterium</taxon>
    </lineage>
</organism>
<protein>
    <submittedName>
        <fullName evidence="5">Glycosyltransferase family 2 protein</fullName>
    </submittedName>
</protein>
<feature type="domain" description="Glycosyltransferase 2-like" evidence="3">
    <location>
        <begin position="27"/>
        <end position="184"/>
    </location>
</feature>
<evidence type="ECO:0000313" key="6">
    <source>
        <dbReference type="Proteomes" id="UP000254236"/>
    </source>
</evidence>
<reference evidence="5 7" key="2">
    <citation type="submission" date="2018-08" db="EMBL/GenBank/DDBJ databases">
        <title>Brachybacterium saurashtrense DSM 23186.</title>
        <authorList>
            <person name="Li Y."/>
        </authorList>
    </citation>
    <scope>NUCLEOTIDE SEQUENCE [LARGE SCALE GENOMIC DNA]</scope>
    <source>
        <strain evidence="5 7">DSM 23186</strain>
    </source>
</reference>
<gene>
    <name evidence="4" type="ORF">DWV08_07890</name>
    <name evidence="5" type="ORF">DXU92_15460</name>
</gene>
<dbReference type="InterPro" id="IPR050256">
    <property type="entry name" value="Glycosyltransferase_2"/>
</dbReference>
<dbReference type="Proteomes" id="UP000282185">
    <property type="component" value="Unassembled WGS sequence"/>
</dbReference>
<accession>A0A345YNN6</accession>
<dbReference type="RefSeq" id="WP_115413288.1">
    <property type="nucleotide sequence ID" value="NZ_CP031356.1"/>
</dbReference>
<feature type="region of interest" description="Disordered" evidence="2">
    <location>
        <begin position="1"/>
        <end position="20"/>
    </location>
</feature>
<dbReference type="SUPFAM" id="SSF53448">
    <property type="entry name" value="Nucleotide-diphospho-sugar transferases"/>
    <property type="match status" value="1"/>
</dbReference>
<dbReference type="Proteomes" id="UP000254236">
    <property type="component" value="Chromosome"/>
</dbReference>
<dbReference type="EMBL" id="QSWH01000010">
    <property type="protein sequence ID" value="RRR21091.1"/>
    <property type="molecule type" value="Genomic_DNA"/>
</dbReference>
<dbReference type="CDD" id="cd04179">
    <property type="entry name" value="DPM_DPG-synthase_like"/>
    <property type="match status" value="1"/>
</dbReference>
<dbReference type="Pfam" id="PF00535">
    <property type="entry name" value="Glycos_transf_2"/>
    <property type="match status" value="1"/>
</dbReference>